<evidence type="ECO:0000313" key="5">
    <source>
        <dbReference type="Proteomes" id="UP000796880"/>
    </source>
</evidence>
<feature type="domain" description="Remorin C-terminal" evidence="3">
    <location>
        <begin position="257"/>
        <end position="351"/>
    </location>
</feature>
<keyword evidence="5" id="KW-1185">Reference proteome</keyword>
<evidence type="ECO:0000259" key="3">
    <source>
        <dbReference type="Pfam" id="PF03763"/>
    </source>
</evidence>
<protein>
    <recommendedName>
        <fullName evidence="3">Remorin C-terminal domain-containing protein</fullName>
    </recommendedName>
</protein>
<dbReference type="OrthoDB" id="648416at2759"/>
<dbReference type="PANTHER" id="PTHR31471">
    <property type="entry name" value="OS02G0116800 PROTEIN"/>
    <property type="match status" value="1"/>
</dbReference>
<dbReference type="Proteomes" id="UP000796880">
    <property type="component" value="Unassembled WGS sequence"/>
</dbReference>
<comment type="similarity">
    <text evidence="1">Belongs to the remorin family.</text>
</comment>
<evidence type="ECO:0000313" key="4">
    <source>
        <dbReference type="EMBL" id="KAF3438960.1"/>
    </source>
</evidence>
<dbReference type="PANTHER" id="PTHR31471:SF2">
    <property type="entry name" value="REMORIN FAMILY PROTEIN"/>
    <property type="match status" value="1"/>
</dbReference>
<gene>
    <name evidence="4" type="ORF">FNV43_RR17235</name>
</gene>
<evidence type="ECO:0000256" key="1">
    <source>
        <dbReference type="ARBA" id="ARBA00005711"/>
    </source>
</evidence>
<feature type="region of interest" description="Disordered" evidence="2">
    <location>
        <begin position="175"/>
        <end position="197"/>
    </location>
</feature>
<reference evidence="4" key="1">
    <citation type="submission" date="2020-03" db="EMBL/GenBank/DDBJ databases">
        <title>A high-quality chromosome-level genome assembly of a woody plant with both climbing and erect habits, Rhamnella rubrinervis.</title>
        <authorList>
            <person name="Lu Z."/>
            <person name="Yang Y."/>
            <person name="Zhu X."/>
            <person name="Sun Y."/>
        </authorList>
    </citation>
    <scope>NUCLEOTIDE SEQUENCE</scope>
    <source>
        <strain evidence="4">BYM</strain>
        <tissue evidence="4">Leaf</tissue>
    </source>
</reference>
<dbReference type="AlphaFoldDB" id="A0A8K0E3W4"/>
<dbReference type="Pfam" id="PF03763">
    <property type="entry name" value="Remorin_C"/>
    <property type="match status" value="1"/>
</dbReference>
<feature type="region of interest" description="Disordered" evidence="2">
    <location>
        <begin position="85"/>
        <end position="104"/>
    </location>
</feature>
<organism evidence="4 5">
    <name type="scientific">Rhamnella rubrinervis</name>
    <dbReference type="NCBI Taxonomy" id="2594499"/>
    <lineage>
        <taxon>Eukaryota</taxon>
        <taxon>Viridiplantae</taxon>
        <taxon>Streptophyta</taxon>
        <taxon>Embryophyta</taxon>
        <taxon>Tracheophyta</taxon>
        <taxon>Spermatophyta</taxon>
        <taxon>Magnoliopsida</taxon>
        <taxon>eudicotyledons</taxon>
        <taxon>Gunneridae</taxon>
        <taxon>Pentapetalae</taxon>
        <taxon>rosids</taxon>
        <taxon>fabids</taxon>
        <taxon>Rosales</taxon>
        <taxon>Rhamnaceae</taxon>
        <taxon>rhamnoid group</taxon>
        <taxon>Rhamneae</taxon>
        <taxon>Rhamnella</taxon>
    </lineage>
</organism>
<name>A0A8K0E3W4_9ROSA</name>
<dbReference type="EMBL" id="VOIH02000008">
    <property type="protein sequence ID" value="KAF3438960.1"/>
    <property type="molecule type" value="Genomic_DNA"/>
</dbReference>
<evidence type="ECO:0000256" key="2">
    <source>
        <dbReference type="SAM" id="MobiDB-lite"/>
    </source>
</evidence>
<sequence length="367" mass="40421">MKKKSTSHDLGVTFLSPGAPLYRGNGIGCQKGWSSERVATSSGGGGKHIGSAALMTFNSGRTLPSKWEDAERWICSPVSGYGGIGNNPNSLPRKRPKSKSGPIVPPGNTAFEGVSLRNFVLGSPFSTGVLAADGVFVGGGGAAAQLYPPGWSELRIGNLTPEKDEETLVSRVVSHRDMATQMSPKESRRRLSFSPSPPALLSLAEQQSDHSDQSEVKDVEVDKRATMIRWSKRRGIRFSKKGPPDVSDFNENAVEVRTSSFNIAEAAMDISKLQREEAKITAWENLQKAKAEASIRKLEMKLEKKRSDSMDKIINKMEMAQSKAHKMRSKLCEHEAHQVPNTTRKLFSFRKYFRGGFVTRFFVCHAF</sequence>
<proteinExistence type="inferred from homology"/>
<dbReference type="InterPro" id="IPR005516">
    <property type="entry name" value="Remorin_C"/>
</dbReference>
<comment type="caution">
    <text evidence="4">The sequence shown here is derived from an EMBL/GenBank/DDBJ whole genome shotgun (WGS) entry which is preliminary data.</text>
</comment>
<accession>A0A8K0E3W4</accession>